<dbReference type="PANTHER" id="PTHR48218">
    <property type="entry name" value="F-BOX DOMAIN CONTAINING PROTEIN"/>
    <property type="match status" value="1"/>
</dbReference>
<dbReference type="PROSITE" id="PS50181">
    <property type="entry name" value="FBOX"/>
    <property type="match status" value="1"/>
</dbReference>
<evidence type="ECO:0000259" key="1">
    <source>
        <dbReference type="PROSITE" id="PS50181"/>
    </source>
</evidence>
<dbReference type="Gene3D" id="1.20.1280.50">
    <property type="match status" value="1"/>
</dbReference>
<protein>
    <recommendedName>
        <fullName evidence="1">F-box domain-containing protein</fullName>
    </recommendedName>
</protein>
<name>A0ABD1GVZ3_SALDI</name>
<evidence type="ECO:0000313" key="3">
    <source>
        <dbReference type="Proteomes" id="UP001567538"/>
    </source>
</evidence>
<dbReference type="InterPro" id="IPR001810">
    <property type="entry name" value="F-box_dom"/>
</dbReference>
<feature type="domain" description="F-box" evidence="1">
    <location>
        <begin position="20"/>
        <end position="66"/>
    </location>
</feature>
<keyword evidence="3" id="KW-1185">Reference proteome</keyword>
<organism evidence="2 3">
    <name type="scientific">Salvia divinorum</name>
    <name type="common">Maria pastora</name>
    <name type="synonym">Diviner's sage</name>
    <dbReference type="NCBI Taxonomy" id="28513"/>
    <lineage>
        <taxon>Eukaryota</taxon>
        <taxon>Viridiplantae</taxon>
        <taxon>Streptophyta</taxon>
        <taxon>Embryophyta</taxon>
        <taxon>Tracheophyta</taxon>
        <taxon>Spermatophyta</taxon>
        <taxon>Magnoliopsida</taxon>
        <taxon>eudicotyledons</taxon>
        <taxon>Gunneridae</taxon>
        <taxon>Pentapetalae</taxon>
        <taxon>asterids</taxon>
        <taxon>lamiids</taxon>
        <taxon>Lamiales</taxon>
        <taxon>Lamiaceae</taxon>
        <taxon>Nepetoideae</taxon>
        <taxon>Mentheae</taxon>
        <taxon>Salviinae</taxon>
        <taxon>Salvia</taxon>
        <taxon>Salvia subgen. Calosphace</taxon>
    </lineage>
</organism>
<comment type="caution">
    <text evidence="2">The sequence shown here is derived from an EMBL/GenBank/DDBJ whole genome shotgun (WGS) entry which is preliminary data.</text>
</comment>
<proteinExistence type="predicted"/>
<dbReference type="SUPFAM" id="SSF81383">
    <property type="entry name" value="F-box domain"/>
    <property type="match status" value="1"/>
</dbReference>
<gene>
    <name evidence="2" type="ORF">AAHA92_16569</name>
</gene>
<dbReference type="Pfam" id="PF12937">
    <property type="entry name" value="F-box-like"/>
    <property type="match status" value="1"/>
</dbReference>
<sequence>MPDSGTEESSKREVCQVAAEDPLLVFGSEILTIILAKLDLRSLAEVRLVSRGWQAVASSDRIWGPKDFCLIFRPSPKSLSASMSRENLPFRKSGIASYGELTANAEWREDGEEG</sequence>
<reference evidence="2 3" key="1">
    <citation type="submission" date="2024-06" db="EMBL/GenBank/DDBJ databases">
        <title>A chromosome level genome sequence of Diviner's sage (Salvia divinorum).</title>
        <authorList>
            <person name="Ford S.A."/>
            <person name="Ro D.-K."/>
            <person name="Ness R.W."/>
            <person name="Phillips M.A."/>
        </authorList>
    </citation>
    <scope>NUCLEOTIDE SEQUENCE [LARGE SCALE GENOMIC DNA]</scope>
    <source>
        <strain evidence="2">SAF-2024a</strain>
        <tissue evidence="2">Leaf</tissue>
    </source>
</reference>
<dbReference type="EMBL" id="JBEAFC010000007">
    <property type="protein sequence ID" value="KAL1548323.1"/>
    <property type="molecule type" value="Genomic_DNA"/>
</dbReference>
<dbReference type="AlphaFoldDB" id="A0ABD1GVZ3"/>
<accession>A0ABD1GVZ3</accession>
<evidence type="ECO:0000313" key="2">
    <source>
        <dbReference type="EMBL" id="KAL1548323.1"/>
    </source>
</evidence>
<dbReference type="PANTHER" id="PTHR48218:SF3">
    <property type="entry name" value="OS07G0170800 PROTEIN"/>
    <property type="match status" value="1"/>
</dbReference>
<dbReference type="InterPro" id="IPR036047">
    <property type="entry name" value="F-box-like_dom_sf"/>
</dbReference>
<dbReference type="Proteomes" id="UP001567538">
    <property type="component" value="Unassembled WGS sequence"/>
</dbReference>